<keyword evidence="2" id="KW-1185">Reference proteome</keyword>
<proteinExistence type="predicted"/>
<evidence type="ECO:0000313" key="3">
    <source>
        <dbReference type="WBParaSite" id="GPUH_0000594501-mRNA-1"/>
    </source>
</evidence>
<organism evidence="3">
    <name type="scientific">Gongylonema pulchrum</name>
    <dbReference type="NCBI Taxonomy" id="637853"/>
    <lineage>
        <taxon>Eukaryota</taxon>
        <taxon>Metazoa</taxon>
        <taxon>Ecdysozoa</taxon>
        <taxon>Nematoda</taxon>
        <taxon>Chromadorea</taxon>
        <taxon>Rhabditida</taxon>
        <taxon>Spirurina</taxon>
        <taxon>Spiruromorpha</taxon>
        <taxon>Spiruroidea</taxon>
        <taxon>Gongylonematidae</taxon>
        <taxon>Gongylonema</taxon>
    </lineage>
</organism>
<evidence type="ECO:0000313" key="1">
    <source>
        <dbReference type="EMBL" id="VDK52748.1"/>
    </source>
</evidence>
<dbReference type="SUPFAM" id="SSF50978">
    <property type="entry name" value="WD40 repeat-like"/>
    <property type="match status" value="1"/>
</dbReference>
<evidence type="ECO:0000313" key="2">
    <source>
        <dbReference type="Proteomes" id="UP000271098"/>
    </source>
</evidence>
<sequence length="130" mass="14806">MALLFSGTGVSPIVWYFPVAQQYSVVLSKLHIYRPNYINLNKLLYLMEDLVLAHDLSVTSFEWLFAQQQLISVSLDGRIIIHHLRSTTLVEKHSKLVTIANLPRSIRKTNTSTKYTGNMIFLTTSAVLQI</sequence>
<gene>
    <name evidence="1" type="ORF">GPUH_LOCUS5933</name>
</gene>
<dbReference type="Proteomes" id="UP000271098">
    <property type="component" value="Unassembled WGS sequence"/>
</dbReference>
<reference evidence="1 2" key="2">
    <citation type="submission" date="2018-11" db="EMBL/GenBank/DDBJ databases">
        <authorList>
            <consortium name="Pathogen Informatics"/>
        </authorList>
    </citation>
    <scope>NUCLEOTIDE SEQUENCE [LARGE SCALE GENOMIC DNA]</scope>
</reference>
<name>A0A183DB46_9BILA</name>
<dbReference type="InterPro" id="IPR036322">
    <property type="entry name" value="WD40_repeat_dom_sf"/>
</dbReference>
<dbReference type="OrthoDB" id="5846296at2759"/>
<dbReference type="WBParaSite" id="GPUH_0000594501-mRNA-1">
    <property type="protein sequence ID" value="GPUH_0000594501-mRNA-1"/>
    <property type="gene ID" value="GPUH_0000594501"/>
</dbReference>
<protein>
    <submittedName>
        <fullName evidence="3">WD_REPEATS_REGION domain-containing protein</fullName>
    </submittedName>
</protein>
<dbReference type="EMBL" id="UYRT01013159">
    <property type="protein sequence ID" value="VDK52748.1"/>
    <property type="molecule type" value="Genomic_DNA"/>
</dbReference>
<accession>A0A183DB46</accession>
<reference evidence="3" key="1">
    <citation type="submission" date="2016-06" db="UniProtKB">
        <authorList>
            <consortium name="WormBaseParasite"/>
        </authorList>
    </citation>
    <scope>IDENTIFICATION</scope>
</reference>
<dbReference type="AlphaFoldDB" id="A0A183DB46"/>